<feature type="compositionally biased region" description="Basic and acidic residues" evidence="1">
    <location>
        <begin position="794"/>
        <end position="809"/>
    </location>
</feature>
<dbReference type="Proteomes" id="UP001138500">
    <property type="component" value="Unassembled WGS sequence"/>
</dbReference>
<feature type="compositionally biased region" description="Polar residues" evidence="1">
    <location>
        <begin position="781"/>
        <end position="790"/>
    </location>
</feature>
<dbReference type="GO" id="GO:0071944">
    <property type="term" value="C:cell periphery"/>
    <property type="evidence" value="ECO:0007669"/>
    <property type="project" value="TreeGrafter"/>
</dbReference>
<comment type="caution">
    <text evidence="3">The sequence shown here is derived from an EMBL/GenBank/DDBJ whole genome shotgun (WGS) entry which is preliminary data.</text>
</comment>
<feature type="compositionally biased region" description="Low complexity" evidence="1">
    <location>
        <begin position="205"/>
        <end position="216"/>
    </location>
</feature>
<feature type="compositionally biased region" description="Pro residues" evidence="1">
    <location>
        <begin position="332"/>
        <end position="342"/>
    </location>
</feature>
<dbReference type="GO" id="GO:1990380">
    <property type="term" value="F:K48-linked deubiquitinase activity"/>
    <property type="evidence" value="ECO:0007669"/>
    <property type="project" value="InterPro"/>
</dbReference>
<feature type="domain" description="MINDY deubiquitinase" evidence="2">
    <location>
        <begin position="397"/>
        <end position="701"/>
    </location>
</feature>
<feature type="region of interest" description="Disordered" evidence="1">
    <location>
        <begin position="1"/>
        <end position="398"/>
    </location>
</feature>
<dbReference type="GO" id="GO:0071108">
    <property type="term" value="P:protein K48-linked deubiquitination"/>
    <property type="evidence" value="ECO:0007669"/>
    <property type="project" value="TreeGrafter"/>
</dbReference>
<protein>
    <submittedName>
        <fullName evidence="3">MINDY deubiquitinase</fullName>
    </submittedName>
</protein>
<name>A0A9W7ST25_9PEZI</name>
<evidence type="ECO:0000259" key="2">
    <source>
        <dbReference type="Pfam" id="PF04424"/>
    </source>
</evidence>
<feature type="compositionally biased region" description="Basic and acidic residues" evidence="1">
    <location>
        <begin position="822"/>
        <end position="838"/>
    </location>
</feature>
<reference evidence="3 4" key="1">
    <citation type="journal article" date="2018" name="IMA Fungus">
        <title>IMA Genome-F 10: Nine draft genome sequences of Claviceps purpurea s.lat., including C. arundinis, C. humidiphila, and C. cf. spartinae, pseudomolecules for the pitch canker pathogen Fusarium circinatum, draft genome of Davidsoniella eucalypti, Grosmannia galeiformis, Quambalaria eucalypti, and Teratosphaeria destructans.</title>
        <authorList>
            <person name="Wingfield B.D."/>
            <person name="Liu M."/>
            <person name="Nguyen H.D."/>
            <person name="Lane F.A."/>
            <person name="Morgan S.W."/>
            <person name="De Vos L."/>
            <person name="Wilken P.M."/>
            <person name="Duong T.A."/>
            <person name="Aylward J."/>
            <person name="Coetzee M.P."/>
            <person name="Dadej K."/>
            <person name="De Beer Z.W."/>
            <person name="Findlay W."/>
            <person name="Havenga M."/>
            <person name="Kolarik M."/>
            <person name="Menzies J.G."/>
            <person name="Naidoo K."/>
            <person name="Pochopski O."/>
            <person name="Shoukouhi P."/>
            <person name="Santana Q.C."/>
            <person name="Seifert K.A."/>
            <person name="Soal N."/>
            <person name="Steenkamp E.T."/>
            <person name="Tatham C.T."/>
            <person name="van der Nest M.A."/>
            <person name="Wingfield M.J."/>
        </authorList>
    </citation>
    <scope>NUCLEOTIDE SEQUENCE [LARGE SCALE GENOMIC DNA]</scope>
    <source>
        <strain evidence="3">CMW44962</strain>
    </source>
</reference>
<feature type="compositionally biased region" description="Low complexity" evidence="1">
    <location>
        <begin position="15"/>
        <end position="27"/>
    </location>
</feature>
<reference evidence="3 4" key="2">
    <citation type="journal article" date="2021" name="Curr. Genet.">
        <title>Genetic response to nitrogen starvation in the aggressive Eucalyptus foliar pathogen Teratosphaeria destructans.</title>
        <authorList>
            <person name="Havenga M."/>
            <person name="Wingfield B.D."/>
            <person name="Wingfield M.J."/>
            <person name="Dreyer L.L."/>
            <person name="Roets F."/>
            <person name="Aylward J."/>
        </authorList>
    </citation>
    <scope>NUCLEOTIDE SEQUENCE [LARGE SCALE GENOMIC DNA]</scope>
    <source>
        <strain evidence="3">CMW44962</strain>
    </source>
</reference>
<feature type="compositionally biased region" description="Low complexity" evidence="1">
    <location>
        <begin position="115"/>
        <end position="125"/>
    </location>
</feature>
<organism evidence="3 4">
    <name type="scientific">Teratosphaeria destructans</name>
    <dbReference type="NCBI Taxonomy" id="418781"/>
    <lineage>
        <taxon>Eukaryota</taxon>
        <taxon>Fungi</taxon>
        <taxon>Dikarya</taxon>
        <taxon>Ascomycota</taxon>
        <taxon>Pezizomycotina</taxon>
        <taxon>Dothideomycetes</taxon>
        <taxon>Dothideomycetidae</taxon>
        <taxon>Mycosphaerellales</taxon>
        <taxon>Teratosphaeriaceae</taxon>
        <taxon>Teratosphaeria</taxon>
    </lineage>
</organism>
<sequence length="870" mass="95754">MVTRKPVPAPRVNTADPAAKSSAAAHDPPYPTTPTHTELDRAKTIHSIHSVYSPDLHTSPAFDLIDMNQARSKPRRDSDVSSHGTWDDSDDEREGAEQRHTPENAAELPKPLQIRPRSSSPQQQQQKHDELPAALRPGPANGVPAQPRTSVEEEERKSGQEEAHANPWAAPLMPQKTAEASNNPYRQQQNGYAPESSSQAAWREQQQQQHAPIQPHHAPPAVPVELPTSHTPADEVSAMSLGEHRPSDVAPYETAEILAVPQQTRPKLVSVNGPSVQNGEDLLGTDDAWQTQAEHADGTTAATVPPPNAPSEHEYAPPAGPPPGWTPAQPEFAPPPGPPPKAAPVTNLIDHPEPTVQSSERQPQVPPISTAQPSASRPTEPVPETPGARDKRQRSENYQIKHVSWSDASFAPDEMRHSPILTQNANGPCPLLALVNALVLSTPRNVDSALIDTLRTRETVSLGLLLDAVFEELMSGRRGNNAENLPDVGELYAFLLALHTGMNVNPRFITPVQAPRASLDTPPPEKAPLHPVERAQTKAGCFEETKEMRLYSTFNIPLIHGWTAPKNTPAYLAFERTAQSFDDWLIKQFEEQDLETKLRAEGLNEDEQQTLQDIQTIKSFLATWPTQLSDYGLETISASLKPGQIAILFRNDHFSTLYKEPKHGALMTLVTDQGYSGHDEIVWESLVDVNGSASEMFSGDFRVVSHQEDVGRLNAGNSGGGEEGWETVQNSRNRYRNHDQRSQDQSGPARLANGVAQNGHETPPPLPARRQAPSLDGDTDNAAQNGSEINAQPHEMHHRTTSEQEDHDLALALQLQEEEEDRERQAAERRRREQELSERFLSTESTEGPRPAIPPRRSGNNPAPRPRQRP</sequence>
<dbReference type="GO" id="GO:0016807">
    <property type="term" value="F:cysteine-type carboxypeptidase activity"/>
    <property type="evidence" value="ECO:0007669"/>
    <property type="project" value="TreeGrafter"/>
</dbReference>
<dbReference type="InterPro" id="IPR007518">
    <property type="entry name" value="MINDY"/>
</dbReference>
<evidence type="ECO:0000256" key="1">
    <source>
        <dbReference type="SAM" id="MobiDB-lite"/>
    </source>
</evidence>
<dbReference type="PANTHER" id="PTHR18063:SF6">
    <property type="entry name" value="UBIQUITIN CARBOXYL-TERMINAL HYDROLASE"/>
    <property type="match status" value="1"/>
</dbReference>
<dbReference type="OrthoDB" id="10261212at2759"/>
<proteinExistence type="predicted"/>
<feature type="region of interest" description="Disordered" evidence="1">
    <location>
        <begin position="735"/>
        <end position="870"/>
    </location>
</feature>
<evidence type="ECO:0000313" key="4">
    <source>
        <dbReference type="Proteomes" id="UP001138500"/>
    </source>
</evidence>
<evidence type="ECO:0000313" key="3">
    <source>
        <dbReference type="EMBL" id="KAH9828259.1"/>
    </source>
</evidence>
<feature type="compositionally biased region" description="Polar residues" evidence="1">
    <location>
        <begin position="178"/>
        <end position="200"/>
    </location>
</feature>
<dbReference type="InterPro" id="IPR033979">
    <property type="entry name" value="MINDY_domain"/>
</dbReference>
<keyword evidence="4" id="KW-1185">Reference proteome</keyword>
<dbReference type="Pfam" id="PF04424">
    <property type="entry name" value="MINDY_DUB"/>
    <property type="match status" value="1"/>
</dbReference>
<feature type="compositionally biased region" description="Polar residues" evidence="1">
    <location>
        <begin position="355"/>
        <end position="377"/>
    </location>
</feature>
<gene>
    <name evidence="3" type="ORF">Tdes44962_MAKER02423</name>
</gene>
<accession>A0A9W7ST25</accession>
<feature type="compositionally biased region" description="Basic and acidic residues" evidence="1">
    <location>
        <begin position="150"/>
        <end position="164"/>
    </location>
</feature>
<dbReference type="PANTHER" id="PTHR18063">
    <property type="entry name" value="NF-E2 INDUCIBLE PROTEIN"/>
    <property type="match status" value="1"/>
</dbReference>
<dbReference type="GO" id="GO:0005829">
    <property type="term" value="C:cytosol"/>
    <property type="evidence" value="ECO:0007669"/>
    <property type="project" value="TreeGrafter"/>
</dbReference>
<dbReference type="EMBL" id="RIBY02001667">
    <property type="protein sequence ID" value="KAH9828259.1"/>
    <property type="molecule type" value="Genomic_DNA"/>
</dbReference>
<dbReference type="AlphaFoldDB" id="A0A9W7ST25"/>
<dbReference type="GO" id="GO:0004843">
    <property type="term" value="F:cysteine-type deubiquitinase activity"/>
    <property type="evidence" value="ECO:0007669"/>
    <property type="project" value="InterPro"/>
</dbReference>
<feature type="non-terminal residue" evidence="3">
    <location>
        <position position="870"/>
    </location>
</feature>